<feature type="region of interest" description="Disordered" evidence="1">
    <location>
        <begin position="1"/>
        <end position="52"/>
    </location>
</feature>
<protein>
    <submittedName>
        <fullName evidence="2">Uncharacterized protein</fullName>
    </submittedName>
</protein>
<name>A0A6J4VDY1_9BACT</name>
<feature type="compositionally biased region" description="Basic residues" evidence="1">
    <location>
        <begin position="29"/>
        <end position="40"/>
    </location>
</feature>
<dbReference type="AlphaFoldDB" id="A0A6J4VDY1"/>
<evidence type="ECO:0000313" key="2">
    <source>
        <dbReference type="EMBL" id="CAA9575933.1"/>
    </source>
</evidence>
<feature type="compositionally biased region" description="Low complexity" evidence="1">
    <location>
        <begin position="42"/>
        <end position="52"/>
    </location>
</feature>
<reference evidence="2" key="1">
    <citation type="submission" date="2020-02" db="EMBL/GenBank/DDBJ databases">
        <authorList>
            <person name="Meier V. D."/>
        </authorList>
    </citation>
    <scope>NUCLEOTIDE SEQUENCE</scope>
    <source>
        <strain evidence="2">AVDCRST_MAG49</strain>
    </source>
</reference>
<proteinExistence type="predicted"/>
<accession>A0A6J4VDY1</accession>
<organism evidence="2">
    <name type="scientific">uncultured Thermomicrobiales bacterium</name>
    <dbReference type="NCBI Taxonomy" id="1645740"/>
    <lineage>
        <taxon>Bacteria</taxon>
        <taxon>Pseudomonadati</taxon>
        <taxon>Thermomicrobiota</taxon>
        <taxon>Thermomicrobia</taxon>
        <taxon>Thermomicrobiales</taxon>
        <taxon>environmental samples</taxon>
    </lineage>
</organism>
<sequence length="52" mass="5920">MVRDGEAAHHSGDRGGLLRGDRNEGRRPPPAKHQRYRPRPRVGPVLRLVRSE</sequence>
<gene>
    <name evidence="2" type="ORF">AVDCRST_MAG49-4222</name>
</gene>
<dbReference type="EMBL" id="CADCWG010000303">
    <property type="protein sequence ID" value="CAA9575933.1"/>
    <property type="molecule type" value="Genomic_DNA"/>
</dbReference>
<evidence type="ECO:0000256" key="1">
    <source>
        <dbReference type="SAM" id="MobiDB-lite"/>
    </source>
</evidence>
<feature type="compositionally biased region" description="Basic and acidic residues" evidence="1">
    <location>
        <begin position="1"/>
        <end position="13"/>
    </location>
</feature>